<gene>
    <name evidence="2" type="ORF">C1I89_28695</name>
</gene>
<dbReference type="Proteomes" id="UP000235994">
    <property type="component" value="Unassembled WGS sequence"/>
</dbReference>
<keyword evidence="3" id="KW-1185">Reference proteome</keyword>
<evidence type="ECO:0000256" key="1">
    <source>
        <dbReference type="SAM" id="MobiDB-lite"/>
    </source>
</evidence>
<reference evidence="2 3" key="1">
    <citation type="submission" date="2018-01" db="EMBL/GenBank/DDBJ databases">
        <title>The draft genome of an aniline degradation strain ANB-1.</title>
        <authorList>
            <person name="Zhang L."/>
            <person name="Jiang J."/>
        </authorList>
    </citation>
    <scope>NUCLEOTIDE SEQUENCE [LARGE SCALE GENOMIC DNA]</scope>
    <source>
        <strain evidence="2 3">ANB-1</strain>
    </source>
</reference>
<dbReference type="AlphaFoldDB" id="A0A2N8KAA3"/>
<organism evidence="2 3">
    <name type="scientific">Achromobacter pulmonis</name>
    <dbReference type="NCBI Taxonomy" id="1389932"/>
    <lineage>
        <taxon>Bacteria</taxon>
        <taxon>Pseudomonadati</taxon>
        <taxon>Pseudomonadota</taxon>
        <taxon>Betaproteobacteria</taxon>
        <taxon>Burkholderiales</taxon>
        <taxon>Alcaligenaceae</taxon>
        <taxon>Achromobacter</taxon>
    </lineage>
</organism>
<dbReference type="EMBL" id="POQS01000009">
    <property type="protein sequence ID" value="PND30368.1"/>
    <property type="molecule type" value="Genomic_DNA"/>
</dbReference>
<evidence type="ECO:0000313" key="2">
    <source>
        <dbReference type="EMBL" id="PND30368.1"/>
    </source>
</evidence>
<comment type="caution">
    <text evidence="2">The sequence shown here is derived from an EMBL/GenBank/DDBJ whole genome shotgun (WGS) entry which is preliminary data.</text>
</comment>
<proteinExistence type="predicted"/>
<sequence length="163" mass="17223">MDIAAIPAIARVAAPYPARVPLIDETRPAWATPRAAESPPTPLPARSRDQAPPAPIAGMAPRPDPDLLRDQYAEARMRRAIADYAAAPAEAAARANDWGTIEGLAPLQPYRLAMGNPQVQEWQAAAAAKAMGAAVPKVASIGATENATDQARYRPGFAPQPWS</sequence>
<dbReference type="RefSeq" id="WP_102775681.1">
    <property type="nucleotide sequence ID" value="NZ_POQS01000009.1"/>
</dbReference>
<name>A0A2N8KAA3_9BURK</name>
<protein>
    <submittedName>
        <fullName evidence="2">Uncharacterized protein</fullName>
    </submittedName>
</protein>
<evidence type="ECO:0000313" key="3">
    <source>
        <dbReference type="Proteomes" id="UP000235994"/>
    </source>
</evidence>
<feature type="region of interest" description="Disordered" evidence="1">
    <location>
        <begin position="28"/>
        <end position="68"/>
    </location>
</feature>
<accession>A0A2N8KAA3</accession>